<evidence type="ECO:0000313" key="3">
    <source>
        <dbReference type="Proteomes" id="UP000218327"/>
    </source>
</evidence>
<dbReference type="EMBL" id="NVVJ01000009">
    <property type="protein sequence ID" value="PCJ26895.1"/>
    <property type="molecule type" value="Genomic_DNA"/>
</dbReference>
<dbReference type="AlphaFoldDB" id="A0A2A5B606"/>
<evidence type="ECO:0000256" key="1">
    <source>
        <dbReference type="SAM" id="Phobius"/>
    </source>
</evidence>
<accession>A0A2A5B606</accession>
<organism evidence="2 3">
    <name type="scientific">SAR86 cluster bacterium</name>
    <dbReference type="NCBI Taxonomy" id="2030880"/>
    <lineage>
        <taxon>Bacteria</taxon>
        <taxon>Pseudomonadati</taxon>
        <taxon>Pseudomonadota</taxon>
        <taxon>Gammaproteobacteria</taxon>
        <taxon>SAR86 cluster</taxon>
    </lineage>
</organism>
<protein>
    <recommendedName>
        <fullName evidence="4">Peptidase C-terminal archaeal/bacterial domain-containing protein</fullName>
    </recommendedName>
</protein>
<gene>
    <name evidence="2" type="ORF">COA96_04505</name>
</gene>
<keyword evidence="1" id="KW-0812">Transmembrane</keyword>
<name>A0A2A5B606_9GAMM</name>
<comment type="caution">
    <text evidence="2">The sequence shown here is derived from an EMBL/GenBank/DDBJ whole genome shotgun (WGS) entry which is preliminary data.</text>
</comment>
<keyword evidence="1" id="KW-0472">Membrane</keyword>
<sequence length="362" mass="38672">MNLRLTSTIKRIACFSISLGFATVLSTWATFVYPQDIFDDPNYGSLTLSAGFTPDPQVKRLVAGGSTEFDTCVGYFSGSPDLNLHYEPGDFDLGIFAKSGVDTTIAINAPNGDWICNDDSDDMSDSNPGVLIRNPQSGLYNIWVGVYSESDAFESASLAITELTVSDWNDMDLSENIPDSSSLDIFANPTYGSLTLAAGFSPDPSVTTLTAGGSVSATECSGYFTASPDLNLSYEAGNFALGIFAKAGEDTTIAVNDPDGNWICNDDSSYLTDSNPAVLIEDPSSGIYNIWVGTYSETGSPSTQLVITELGTANWDGLDLDAVSDPEPEPEPVRVIEPEPVDDVVEIILLTPSRVQFGRKNN</sequence>
<keyword evidence="1" id="KW-1133">Transmembrane helix</keyword>
<dbReference type="Proteomes" id="UP000218327">
    <property type="component" value="Unassembled WGS sequence"/>
</dbReference>
<feature type="transmembrane region" description="Helical" evidence="1">
    <location>
        <begin position="12"/>
        <end position="33"/>
    </location>
</feature>
<evidence type="ECO:0000313" key="2">
    <source>
        <dbReference type="EMBL" id="PCJ26895.1"/>
    </source>
</evidence>
<reference evidence="3" key="1">
    <citation type="submission" date="2017-08" db="EMBL/GenBank/DDBJ databases">
        <title>A dynamic microbial community with high functional redundancy inhabits the cold, oxic subseafloor aquifer.</title>
        <authorList>
            <person name="Tully B.J."/>
            <person name="Wheat C.G."/>
            <person name="Glazer B.T."/>
            <person name="Huber J.A."/>
        </authorList>
    </citation>
    <scope>NUCLEOTIDE SEQUENCE [LARGE SCALE GENOMIC DNA]</scope>
</reference>
<proteinExistence type="predicted"/>
<evidence type="ECO:0008006" key="4">
    <source>
        <dbReference type="Google" id="ProtNLM"/>
    </source>
</evidence>